<keyword evidence="1" id="KW-0812">Transmembrane</keyword>
<keyword evidence="1" id="KW-1133">Transmembrane helix</keyword>
<dbReference type="EMBL" id="CP033912">
    <property type="protein sequence ID" value="AZA95611.1"/>
    <property type="molecule type" value="Genomic_DNA"/>
</dbReference>
<evidence type="ECO:0000256" key="1">
    <source>
        <dbReference type="SAM" id="Phobius"/>
    </source>
</evidence>
<dbReference type="PROSITE" id="PS50930">
    <property type="entry name" value="HTH_LYTTR"/>
    <property type="match status" value="1"/>
</dbReference>
<keyword evidence="4" id="KW-1185">Reference proteome</keyword>
<sequence length="287" mass="33447">MLKNFNMDSINYNNRKLRIGAALVASIYIVLHGRLNLILTALTSLSFYIALTVSFSIALLLTYYVHKITISLDEHVDWRSAPVKRSILQFIIGIIIPSFLDIFFVWIYFTALGKNIMEIGFFLIDFPIIIAFLTILNLYYLIHYLLLTESKEIRDHSRGAIENIQSKKLTIEHEGATIQFVVTQDILYFYRFRNRVNLFAFNGNEYRVKETLGAVAEQFKDCGFIQINRSLVLNFSIVEDYHTGTKRNTLELIFNKKYFSLLESQGIDRFVVTKEHIEQVKYFFKGS</sequence>
<dbReference type="Pfam" id="PF04397">
    <property type="entry name" value="LytTR"/>
    <property type="match status" value="1"/>
</dbReference>
<feature type="transmembrane region" description="Helical" evidence="1">
    <location>
        <begin position="21"/>
        <end position="39"/>
    </location>
</feature>
<dbReference type="InterPro" id="IPR007492">
    <property type="entry name" value="LytTR_DNA-bd_dom"/>
</dbReference>
<keyword evidence="1" id="KW-0472">Membrane</keyword>
<evidence type="ECO:0000259" key="2">
    <source>
        <dbReference type="PROSITE" id="PS50930"/>
    </source>
</evidence>
<dbReference type="Gene3D" id="2.40.50.1020">
    <property type="entry name" value="LytTr DNA-binding domain"/>
    <property type="match status" value="1"/>
</dbReference>
<proteinExistence type="predicted"/>
<protein>
    <recommendedName>
        <fullName evidence="2">HTH LytTR-type domain-containing protein</fullName>
    </recommendedName>
</protein>
<feature type="transmembrane region" description="Helical" evidence="1">
    <location>
        <begin position="45"/>
        <end position="66"/>
    </location>
</feature>
<organism evidence="3 4">
    <name type="scientific">Chryseobacterium shandongense</name>
    <dbReference type="NCBI Taxonomy" id="1493872"/>
    <lineage>
        <taxon>Bacteria</taxon>
        <taxon>Pseudomonadati</taxon>
        <taxon>Bacteroidota</taxon>
        <taxon>Flavobacteriia</taxon>
        <taxon>Flavobacteriales</taxon>
        <taxon>Weeksellaceae</taxon>
        <taxon>Chryseobacterium group</taxon>
        <taxon>Chryseobacterium</taxon>
    </lineage>
</organism>
<dbReference type="SMART" id="SM00850">
    <property type="entry name" value="LytTR"/>
    <property type="match status" value="1"/>
</dbReference>
<evidence type="ECO:0000313" key="3">
    <source>
        <dbReference type="EMBL" id="AZA95611.1"/>
    </source>
</evidence>
<feature type="domain" description="HTH LytTR-type" evidence="2">
    <location>
        <begin position="183"/>
        <end position="234"/>
    </location>
</feature>
<gene>
    <name evidence="3" type="ORF">EG353_08550</name>
</gene>
<dbReference type="Proteomes" id="UP000281741">
    <property type="component" value="Chromosome"/>
</dbReference>
<evidence type="ECO:0000313" key="4">
    <source>
        <dbReference type="Proteomes" id="UP000281741"/>
    </source>
</evidence>
<accession>A0ABM7BA55</accession>
<name>A0ABM7BA55_9FLAO</name>
<feature type="transmembrane region" description="Helical" evidence="1">
    <location>
        <begin position="87"/>
        <end position="109"/>
    </location>
</feature>
<feature type="transmembrane region" description="Helical" evidence="1">
    <location>
        <begin position="121"/>
        <end position="147"/>
    </location>
</feature>
<reference evidence="3 4" key="1">
    <citation type="submission" date="2018-11" db="EMBL/GenBank/DDBJ databases">
        <title>Proposal to divide the Flavobacteriaceae and reorganize its genera based on Amino Acid Identity values calculated from whole genome sequences.</title>
        <authorList>
            <person name="Nicholson A.C."/>
            <person name="Gulvik C.A."/>
            <person name="Whitney A.M."/>
            <person name="Humrighouse B.W."/>
            <person name="Bell M."/>
            <person name="Holmes B."/>
            <person name="Steigerwalt A.G."/>
            <person name="Villarma A."/>
            <person name="Sheth M."/>
            <person name="Batra D."/>
            <person name="Pryor J."/>
            <person name="Bernardet J.-F."/>
            <person name="Hugo C."/>
            <person name="Kampfer P."/>
            <person name="Newman J."/>
            <person name="McQuiston J.R."/>
        </authorList>
    </citation>
    <scope>NUCLEOTIDE SEQUENCE [LARGE SCALE GENOMIC DNA]</scope>
    <source>
        <strain evidence="3 4">H5143</strain>
    </source>
</reference>